<evidence type="ECO:0000256" key="1">
    <source>
        <dbReference type="SAM" id="MobiDB-lite"/>
    </source>
</evidence>
<dbReference type="Proteomes" id="UP000092583">
    <property type="component" value="Unassembled WGS sequence"/>
</dbReference>
<accession>A0A1B9IUA5</accession>
<keyword evidence="3" id="KW-1185">Reference proteome</keyword>
<feature type="compositionally biased region" description="Polar residues" evidence="1">
    <location>
        <begin position="61"/>
        <end position="78"/>
    </location>
</feature>
<feature type="compositionally biased region" description="Polar residues" evidence="1">
    <location>
        <begin position="344"/>
        <end position="353"/>
    </location>
</feature>
<evidence type="ECO:0000313" key="2">
    <source>
        <dbReference type="EMBL" id="OCF59116.1"/>
    </source>
</evidence>
<name>A0A1B9IUA5_9TREE</name>
<reference evidence="2 3" key="1">
    <citation type="submission" date="2013-07" db="EMBL/GenBank/DDBJ databases">
        <title>The Genome Sequence of Kwoniella mangroviensis CBS10435.</title>
        <authorList>
            <consortium name="The Broad Institute Genome Sequencing Platform"/>
            <person name="Cuomo C."/>
            <person name="Litvintseva A."/>
            <person name="Chen Y."/>
            <person name="Heitman J."/>
            <person name="Sun S."/>
            <person name="Springer D."/>
            <person name="Dromer F."/>
            <person name="Young S.K."/>
            <person name="Zeng Q."/>
            <person name="Gargeya S."/>
            <person name="Fitzgerald M."/>
            <person name="Abouelleil A."/>
            <person name="Alvarado L."/>
            <person name="Berlin A.M."/>
            <person name="Chapman S.B."/>
            <person name="Dewar J."/>
            <person name="Goldberg J."/>
            <person name="Griggs A."/>
            <person name="Gujja S."/>
            <person name="Hansen M."/>
            <person name="Howarth C."/>
            <person name="Imamovic A."/>
            <person name="Larimer J."/>
            <person name="McCowan C."/>
            <person name="Murphy C."/>
            <person name="Pearson M."/>
            <person name="Priest M."/>
            <person name="Roberts A."/>
            <person name="Saif S."/>
            <person name="Shea T."/>
            <person name="Sykes S."/>
            <person name="Wortman J."/>
            <person name="Nusbaum C."/>
            <person name="Birren B."/>
        </authorList>
    </citation>
    <scope>NUCLEOTIDE SEQUENCE [LARGE SCALE GENOMIC DNA]</scope>
    <source>
        <strain evidence="2 3">CBS 10435</strain>
    </source>
</reference>
<dbReference type="AlphaFoldDB" id="A0A1B9IUA5"/>
<feature type="region of interest" description="Disordered" evidence="1">
    <location>
        <begin position="59"/>
        <end position="78"/>
    </location>
</feature>
<dbReference type="EMBL" id="KI669461">
    <property type="protein sequence ID" value="OCF59116.1"/>
    <property type="molecule type" value="Genomic_DNA"/>
</dbReference>
<feature type="compositionally biased region" description="Basic and acidic residues" evidence="1">
    <location>
        <begin position="371"/>
        <end position="383"/>
    </location>
</feature>
<gene>
    <name evidence="2" type="ORF">L486_03617</name>
</gene>
<feature type="region of interest" description="Disordered" evidence="1">
    <location>
        <begin position="337"/>
        <end position="399"/>
    </location>
</feature>
<protein>
    <submittedName>
        <fullName evidence="2">Uncharacterized protein</fullName>
    </submittedName>
</protein>
<evidence type="ECO:0000313" key="3">
    <source>
        <dbReference type="Proteomes" id="UP000092583"/>
    </source>
</evidence>
<proteinExistence type="predicted"/>
<organism evidence="2 3">
    <name type="scientific">Kwoniella mangroviensis CBS 10435</name>
    <dbReference type="NCBI Taxonomy" id="1331196"/>
    <lineage>
        <taxon>Eukaryota</taxon>
        <taxon>Fungi</taxon>
        <taxon>Dikarya</taxon>
        <taxon>Basidiomycota</taxon>
        <taxon>Agaricomycotina</taxon>
        <taxon>Tremellomycetes</taxon>
        <taxon>Tremellales</taxon>
        <taxon>Cryptococcaceae</taxon>
        <taxon>Kwoniella</taxon>
    </lineage>
</organism>
<sequence length="433" mass="48537">MSSRSLLTRVLPKAFLSGAGAGSARLLQLRSPGGQVIHPVGISTRYKSFQSEKMNIKRHLNSQASDSNKGSNARHGSSKFQWESRMLFDRFVAEIEKGRQQPGVDKIQDATLSKLREWASGDYFPPDLLKPVKQWSAQLEKLFSDLATDQVTLLLDAFENTHREAWRLTYRKSQVQRRPVPRSKKHLKRTLNLKLLRDLKKVRLREQAARAAKNAARLEIEDINDTASSVMVTLRISNGIESKLLIERTSQFAEPSKVCMVFCHNPSKGEISHQLFETRGKREGGSLTAYVRQVMPRVDPALGLGSSRVSDVYSAVLNCIRLMFPDLEITSTRQSIYSAKGPSTPGSTGQPSGDTGRGKRGFRQALSTASRSKENYSRKRGDDLASDSEDFSGAGDNDLASKIDRNALFMFREFVRAKMNEELVYPHDSKNKD</sequence>
<reference evidence="3" key="2">
    <citation type="submission" date="2013-12" db="EMBL/GenBank/DDBJ databases">
        <title>Evolution of pathogenesis and genome organization in the Tremellales.</title>
        <authorList>
            <person name="Cuomo C."/>
            <person name="Litvintseva A."/>
            <person name="Heitman J."/>
            <person name="Chen Y."/>
            <person name="Sun S."/>
            <person name="Springer D."/>
            <person name="Dromer F."/>
            <person name="Young S."/>
            <person name="Zeng Q."/>
            <person name="Chapman S."/>
            <person name="Gujja S."/>
            <person name="Saif S."/>
            <person name="Birren B."/>
        </authorList>
    </citation>
    <scope>NUCLEOTIDE SEQUENCE [LARGE SCALE GENOMIC DNA]</scope>
    <source>
        <strain evidence="3">CBS 10435</strain>
    </source>
</reference>